<evidence type="ECO:0000313" key="5">
    <source>
        <dbReference type="Proteomes" id="UP000177151"/>
    </source>
</evidence>
<dbReference type="EMBL" id="MFQP01000066">
    <property type="protein sequence ID" value="OGH87005.1"/>
    <property type="molecule type" value="Genomic_DNA"/>
</dbReference>
<dbReference type="GO" id="GO:0000160">
    <property type="term" value="P:phosphorelay signal transduction system"/>
    <property type="evidence" value="ECO:0007669"/>
    <property type="project" value="InterPro"/>
</dbReference>
<reference evidence="4 5" key="1">
    <citation type="journal article" date="2016" name="Nat. Commun.">
        <title>Thousands of microbial genomes shed light on interconnected biogeochemical processes in an aquifer system.</title>
        <authorList>
            <person name="Anantharaman K."/>
            <person name="Brown C.T."/>
            <person name="Hug L.A."/>
            <person name="Sharon I."/>
            <person name="Castelle C.J."/>
            <person name="Probst A.J."/>
            <person name="Thomas B.C."/>
            <person name="Singh A."/>
            <person name="Wilkins M.J."/>
            <person name="Karaoz U."/>
            <person name="Brodie E.L."/>
            <person name="Williams K.H."/>
            <person name="Hubbard S.S."/>
            <person name="Banfield J.F."/>
        </authorList>
    </citation>
    <scope>NUCLEOTIDE SEQUENCE [LARGE SCALE GENOMIC DNA]</scope>
</reference>
<dbReference type="Proteomes" id="UP000177151">
    <property type="component" value="Unassembled WGS sequence"/>
</dbReference>
<dbReference type="Gene3D" id="3.40.50.2300">
    <property type="match status" value="1"/>
</dbReference>
<dbReference type="Pfam" id="PF00072">
    <property type="entry name" value="Response_reg"/>
    <property type="match status" value="1"/>
</dbReference>
<gene>
    <name evidence="4" type="ORF">A2206_00390</name>
</gene>
<dbReference type="InterPro" id="IPR001789">
    <property type="entry name" value="Sig_transdc_resp-reg_receiver"/>
</dbReference>
<evidence type="ECO:0000256" key="1">
    <source>
        <dbReference type="ARBA" id="ARBA00022553"/>
    </source>
</evidence>
<accession>A0A1F6NSX3</accession>
<dbReference type="PROSITE" id="PS50110">
    <property type="entry name" value="RESPONSE_REGULATORY"/>
    <property type="match status" value="1"/>
</dbReference>
<sequence>MLKGLFFILQILCYNIFKYMVGKKGKILIIEDNRPIARALLLELEEKNYEVDIAYDGEEALKKMENGEADLFLLDLIMPEMDGFSLLEEIGRRGIKAGVIVVSNISSDETVERLKKFNIVDYLIKADYSLEEIAEKVDAYFG</sequence>
<feature type="modified residue" description="4-aspartylphosphate" evidence="2">
    <location>
        <position position="75"/>
    </location>
</feature>
<feature type="non-terminal residue" evidence="4">
    <location>
        <position position="142"/>
    </location>
</feature>
<dbReference type="PANTHER" id="PTHR44591:SF3">
    <property type="entry name" value="RESPONSE REGULATORY DOMAIN-CONTAINING PROTEIN"/>
    <property type="match status" value="1"/>
</dbReference>
<dbReference type="CDD" id="cd00156">
    <property type="entry name" value="REC"/>
    <property type="match status" value="1"/>
</dbReference>
<dbReference type="PANTHER" id="PTHR44591">
    <property type="entry name" value="STRESS RESPONSE REGULATOR PROTEIN 1"/>
    <property type="match status" value="1"/>
</dbReference>
<dbReference type="AlphaFoldDB" id="A0A1F6NSX3"/>
<feature type="domain" description="Response regulatory" evidence="3">
    <location>
        <begin position="26"/>
        <end position="141"/>
    </location>
</feature>
<dbReference type="InterPro" id="IPR011006">
    <property type="entry name" value="CheY-like_superfamily"/>
</dbReference>
<evidence type="ECO:0000313" key="4">
    <source>
        <dbReference type="EMBL" id="OGH87005.1"/>
    </source>
</evidence>
<organism evidence="4 5">
    <name type="scientific">Candidatus Magasanikbacteria bacterium RIFOXYA1_FULL_40_8</name>
    <dbReference type="NCBI Taxonomy" id="1798694"/>
    <lineage>
        <taxon>Bacteria</taxon>
        <taxon>Candidatus Magasanikiibacteriota</taxon>
    </lineage>
</organism>
<dbReference type="SMART" id="SM00448">
    <property type="entry name" value="REC"/>
    <property type="match status" value="1"/>
</dbReference>
<evidence type="ECO:0000259" key="3">
    <source>
        <dbReference type="PROSITE" id="PS50110"/>
    </source>
</evidence>
<dbReference type="InterPro" id="IPR050595">
    <property type="entry name" value="Bact_response_regulator"/>
</dbReference>
<comment type="caution">
    <text evidence="4">The sequence shown here is derived from an EMBL/GenBank/DDBJ whole genome shotgun (WGS) entry which is preliminary data.</text>
</comment>
<evidence type="ECO:0000256" key="2">
    <source>
        <dbReference type="PROSITE-ProRule" id="PRU00169"/>
    </source>
</evidence>
<keyword evidence="1 2" id="KW-0597">Phosphoprotein</keyword>
<protein>
    <recommendedName>
        <fullName evidence="3">Response regulatory domain-containing protein</fullName>
    </recommendedName>
</protein>
<proteinExistence type="predicted"/>
<dbReference type="SUPFAM" id="SSF52172">
    <property type="entry name" value="CheY-like"/>
    <property type="match status" value="1"/>
</dbReference>
<name>A0A1F6NSX3_9BACT</name>